<dbReference type="Gene3D" id="1.25.40.10">
    <property type="entry name" value="Tetratricopeptide repeat domain"/>
    <property type="match status" value="1"/>
</dbReference>
<evidence type="ECO:0000313" key="1">
    <source>
        <dbReference type="EMBL" id="KAK6957403.1"/>
    </source>
</evidence>
<dbReference type="InterPro" id="IPR011990">
    <property type="entry name" value="TPR-like_helical_dom_sf"/>
</dbReference>
<keyword evidence="2" id="KW-1185">Reference proteome</keyword>
<reference evidence="1 2" key="1">
    <citation type="journal article" date="2024" name="Front Chem Biol">
        <title>Unveiling the potential of Daldinia eschscholtzii MFLUCC 19-0629 through bioactivity and bioinformatics studies for enhanced sustainable agriculture production.</title>
        <authorList>
            <person name="Brooks S."/>
            <person name="Weaver J.A."/>
            <person name="Klomchit A."/>
            <person name="Alharthi S.A."/>
            <person name="Onlamun T."/>
            <person name="Nurani R."/>
            <person name="Vong T.K."/>
            <person name="Alberti F."/>
            <person name="Greco C."/>
        </authorList>
    </citation>
    <scope>NUCLEOTIDE SEQUENCE [LARGE SCALE GENOMIC DNA]</scope>
    <source>
        <strain evidence="1">MFLUCC 19-0629</strain>
    </source>
</reference>
<dbReference type="Gene3D" id="1.20.58.320">
    <property type="entry name" value="TPR-like"/>
    <property type="match status" value="1"/>
</dbReference>
<dbReference type="AlphaFoldDB" id="A0AAX6MY99"/>
<dbReference type="Pfam" id="PF06041">
    <property type="entry name" value="DUF924"/>
    <property type="match status" value="1"/>
</dbReference>
<comment type="caution">
    <text evidence="1">The sequence shown here is derived from an EMBL/GenBank/DDBJ whole genome shotgun (WGS) entry which is preliminary data.</text>
</comment>
<name>A0AAX6MY99_9PEZI</name>
<evidence type="ECO:0000313" key="2">
    <source>
        <dbReference type="Proteomes" id="UP001369815"/>
    </source>
</evidence>
<sequence>MSAEDDNLLVAVNLPSKDSQALCDASNIEKLLAFWFEHSEGIEKWFKPSLAVDEECKPWEVLVVAAQEGLLSSWNQSADGTLALLLLLDQLPRNIYRGIPRAYASDAQALATALDAISRGVDRQVPLERQMFFYLPIMHHESLLAQVGCLGLYQGMLARAEVGTDLHELLEGALEIAQLHVDVIRKYGRFPGRNVALGRASTTEETEYLKDKGPGGF</sequence>
<dbReference type="Proteomes" id="UP001369815">
    <property type="component" value="Unassembled WGS sequence"/>
</dbReference>
<accession>A0AAX6MY99</accession>
<dbReference type="InterPro" id="IPR010323">
    <property type="entry name" value="DUF924"/>
</dbReference>
<proteinExistence type="predicted"/>
<dbReference type="EMBL" id="JBANMG010000001">
    <property type="protein sequence ID" value="KAK6957403.1"/>
    <property type="molecule type" value="Genomic_DNA"/>
</dbReference>
<protein>
    <recommendedName>
        <fullName evidence="3">DUF924-domain-containing protein</fullName>
    </recommendedName>
</protein>
<gene>
    <name evidence="1" type="ORF">Daesc_000187</name>
</gene>
<evidence type="ECO:0008006" key="3">
    <source>
        <dbReference type="Google" id="ProtNLM"/>
    </source>
</evidence>
<dbReference type="SUPFAM" id="SSF48452">
    <property type="entry name" value="TPR-like"/>
    <property type="match status" value="1"/>
</dbReference>
<organism evidence="1 2">
    <name type="scientific">Daldinia eschscholtzii</name>
    <dbReference type="NCBI Taxonomy" id="292717"/>
    <lineage>
        <taxon>Eukaryota</taxon>
        <taxon>Fungi</taxon>
        <taxon>Dikarya</taxon>
        <taxon>Ascomycota</taxon>
        <taxon>Pezizomycotina</taxon>
        <taxon>Sordariomycetes</taxon>
        <taxon>Xylariomycetidae</taxon>
        <taxon>Xylariales</taxon>
        <taxon>Hypoxylaceae</taxon>
        <taxon>Daldinia</taxon>
    </lineage>
</organism>